<dbReference type="RefSeq" id="WP_115782974.1">
    <property type="nucleotide sequence ID" value="NZ_BMHL01000002.1"/>
</dbReference>
<dbReference type="InterPro" id="IPR016156">
    <property type="entry name" value="FAD/NAD-linked_Rdtase_dimer_sf"/>
</dbReference>
<feature type="domain" description="Reductase C-terminal" evidence="6">
    <location>
        <begin position="323"/>
        <end position="410"/>
    </location>
</feature>
<proteinExistence type="predicted"/>
<evidence type="ECO:0000259" key="6">
    <source>
        <dbReference type="Pfam" id="PF14759"/>
    </source>
</evidence>
<dbReference type="SUPFAM" id="SSF55424">
    <property type="entry name" value="FAD/NAD-linked reductases, dimerisation (C-terminal) domain"/>
    <property type="match status" value="1"/>
</dbReference>
<dbReference type="InterPro" id="IPR028202">
    <property type="entry name" value="Reductase_C"/>
</dbReference>
<evidence type="ECO:0000313" key="7">
    <source>
        <dbReference type="EMBL" id="GGC27123.1"/>
    </source>
</evidence>
<reference evidence="8" key="1">
    <citation type="journal article" date="2019" name="Int. J. Syst. Evol. Microbiol.">
        <title>The Global Catalogue of Microorganisms (GCM) 10K type strain sequencing project: providing services to taxonomists for standard genome sequencing and annotation.</title>
        <authorList>
            <consortium name="The Broad Institute Genomics Platform"/>
            <consortium name="The Broad Institute Genome Sequencing Center for Infectious Disease"/>
            <person name="Wu L."/>
            <person name="Ma J."/>
        </authorList>
    </citation>
    <scope>NUCLEOTIDE SEQUENCE [LARGE SCALE GENOMIC DNA]</scope>
    <source>
        <strain evidence="8">CGMCC 1.15103</strain>
    </source>
</reference>
<dbReference type="EMBL" id="BMHL01000002">
    <property type="protein sequence ID" value="GGC27123.1"/>
    <property type="molecule type" value="Genomic_DNA"/>
</dbReference>
<accession>A0ABQ1LRJ5</accession>
<comment type="cofactor">
    <cofactor evidence="1">
        <name>FAD</name>
        <dbReference type="ChEBI" id="CHEBI:57692"/>
    </cofactor>
</comment>
<evidence type="ECO:0000256" key="1">
    <source>
        <dbReference type="ARBA" id="ARBA00001974"/>
    </source>
</evidence>
<comment type="caution">
    <text evidence="7">The sequence shown here is derived from an EMBL/GenBank/DDBJ whole genome shotgun (WGS) entry which is preliminary data.</text>
</comment>
<evidence type="ECO:0000256" key="3">
    <source>
        <dbReference type="ARBA" id="ARBA00022827"/>
    </source>
</evidence>
<dbReference type="InterPro" id="IPR036188">
    <property type="entry name" value="FAD/NAD-bd_sf"/>
</dbReference>
<dbReference type="Gene3D" id="3.30.390.30">
    <property type="match status" value="1"/>
</dbReference>
<organism evidence="7 8">
    <name type="scientific">Paraburkholderia caffeinilytica</name>
    <dbReference type="NCBI Taxonomy" id="1761016"/>
    <lineage>
        <taxon>Bacteria</taxon>
        <taxon>Pseudomonadati</taxon>
        <taxon>Pseudomonadota</taxon>
        <taxon>Betaproteobacteria</taxon>
        <taxon>Burkholderiales</taxon>
        <taxon>Burkholderiaceae</taxon>
        <taxon>Paraburkholderia</taxon>
    </lineage>
</organism>
<dbReference type="PANTHER" id="PTHR43557">
    <property type="entry name" value="APOPTOSIS-INDUCING FACTOR 1"/>
    <property type="match status" value="1"/>
</dbReference>
<dbReference type="InterPro" id="IPR050446">
    <property type="entry name" value="FAD-oxidoreductase/Apoptosis"/>
</dbReference>
<dbReference type="PANTHER" id="PTHR43557:SF2">
    <property type="entry name" value="RIESKE DOMAIN-CONTAINING PROTEIN-RELATED"/>
    <property type="match status" value="1"/>
</dbReference>
<dbReference type="Gene3D" id="3.50.50.60">
    <property type="entry name" value="FAD/NAD(P)-binding domain"/>
    <property type="match status" value="2"/>
</dbReference>
<sequence length="417" mass="44616">MSKHPVVIVGTGLAGFQAASALRDEGYAGRIVLIGDEVHLPYHRPPLSKGYLLDGVDEARLRMRPETFYADKQIHLLGGRRAVAIDRANRRLRLDDGAVLDYAHLVLAVGASNRRLTVPGSTLGNVLSLRTLGDAHAIRERLRDVRRLVVIGAGFIGLEIAAAALKSKVEVTVIDVADRPMARAVSPATSAVFALEHSRNGVRFMFNAQVQQIAGEQDRATGVDLADGTHVAGDLIVVGIGVQPNIELAMTADLAVRNGIVVDCFMRTADPHISAIGDCAAHPNSFAQDQEVRLESVQNATDQARCVAAGIVGRAIPYRTVPWFWSDQGGLKLQIAGLIHGYDQTVVRNDPQGIGCTVFCFRQGRLVGVETVNQPANHMAARRVMASVLAGGQGITPQQAADSQFDLREAAAPVHPA</sequence>
<evidence type="ECO:0000256" key="4">
    <source>
        <dbReference type="ARBA" id="ARBA00023002"/>
    </source>
</evidence>
<keyword evidence="8" id="KW-1185">Reference proteome</keyword>
<keyword evidence="3" id="KW-0274">FAD</keyword>
<evidence type="ECO:0000313" key="8">
    <source>
        <dbReference type="Proteomes" id="UP000602004"/>
    </source>
</evidence>
<keyword evidence="4" id="KW-0560">Oxidoreductase</keyword>
<dbReference type="PRINTS" id="PR00368">
    <property type="entry name" value="FADPNR"/>
</dbReference>
<name>A0ABQ1LRJ5_9BURK</name>
<dbReference type="SUPFAM" id="SSF51905">
    <property type="entry name" value="FAD/NAD(P)-binding domain"/>
    <property type="match status" value="2"/>
</dbReference>
<dbReference type="PRINTS" id="PR00411">
    <property type="entry name" value="PNDRDTASEI"/>
</dbReference>
<evidence type="ECO:0000256" key="2">
    <source>
        <dbReference type="ARBA" id="ARBA00022630"/>
    </source>
</evidence>
<dbReference type="Pfam" id="PF14759">
    <property type="entry name" value="Reductase_C"/>
    <property type="match status" value="1"/>
</dbReference>
<dbReference type="InterPro" id="IPR023753">
    <property type="entry name" value="FAD/NAD-binding_dom"/>
</dbReference>
<feature type="domain" description="FAD/NAD(P)-binding" evidence="5">
    <location>
        <begin position="5"/>
        <end position="304"/>
    </location>
</feature>
<dbReference type="Proteomes" id="UP000602004">
    <property type="component" value="Unassembled WGS sequence"/>
</dbReference>
<protein>
    <submittedName>
        <fullName evidence="7">Oxidoreductase</fullName>
    </submittedName>
</protein>
<dbReference type="Pfam" id="PF07992">
    <property type="entry name" value="Pyr_redox_2"/>
    <property type="match status" value="1"/>
</dbReference>
<evidence type="ECO:0000259" key="5">
    <source>
        <dbReference type="Pfam" id="PF07992"/>
    </source>
</evidence>
<keyword evidence="2" id="KW-0285">Flavoprotein</keyword>
<gene>
    <name evidence="7" type="ORF">GCM10011400_11910</name>
</gene>